<name>A0AB39QHL6_9ACTN</name>
<keyword evidence="1" id="KW-0812">Transmembrane</keyword>
<dbReference type="EMBL" id="CP163441">
    <property type="protein sequence ID" value="XDQ41972.1"/>
    <property type="molecule type" value="Genomic_DNA"/>
</dbReference>
<proteinExistence type="predicted"/>
<reference evidence="2" key="1">
    <citation type="submission" date="2024-07" db="EMBL/GenBank/DDBJ databases">
        <authorList>
            <person name="Yu S.T."/>
        </authorList>
    </citation>
    <scope>NUCLEOTIDE SEQUENCE</scope>
    <source>
        <strain evidence="2">R39</strain>
    </source>
</reference>
<organism evidence="2">
    <name type="scientific">Streptomyces sp. R39</name>
    <dbReference type="NCBI Taxonomy" id="3238631"/>
    <lineage>
        <taxon>Bacteria</taxon>
        <taxon>Bacillati</taxon>
        <taxon>Actinomycetota</taxon>
        <taxon>Actinomycetes</taxon>
        <taxon>Kitasatosporales</taxon>
        <taxon>Streptomycetaceae</taxon>
        <taxon>Streptomyces</taxon>
    </lineage>
</organism>
<dbReference type="AlphaFoldDB" id="A0AB39QHL6"/>
<sequence>MPDTARQERAPRGAAVPLLLVLCGVLLLAAVALVAWPVVSVTPQTPVSSSGTAAEKHGVPGAALQKTFRLAVPAAARDASYLMVPGDGSAESGQDLYLRFRTTPAGLKEFVTSLGRTTGDLAAGDAVLDQDDIDSVGLPWKIEAKGHHIAGVYADIPEPGDTVGTGLVTVDETDASAPLVYAHVTV</sequence>
<gene>
    <name evidence="2" type="ORF">AB5J52_06685</name>
</gene>
<feature type="transmembrane region" description="Helical" evidence="1">
    <location>
        <begin position="16"/>
        <end position="39"/>
    </location>
</feature>
<keyword evidence="1" id="KW-1133">Transmembrane helix</keyword>
<evidence type="ECO:0000256" key="1">
    <source>
        <dbReference type="SAM" id="Phobius"/>
    </source>
</evidence>
<evidence type="ECO:0000313" key="2">
    <source>
        <dbReference type="EMBL" id="XDQ41972.1"/>
    </source>
</evidence>
<accession>A0AB39QHL6</accession>
<protein>
    <submittedName>
        <fullName evidence="2">Uncharacterized protein</fullName>
    </submittedName>
</protein>
<keyword evidence="1" id="KW-0472">Membrane</keyword>
<dbReference type="RefSeq" id="WP_369221522.1">
    <property type="nucleotide sequence ID" value="NZ_CP163441.1"/>
</dbReference>